<feature type="signal peptide" evidence="9">
    <location>
        <begin position="1"/>
        <end position="16"/>
    </location>
</feature>
<organism evidence="12 13">
    <name type="scientific">Octopus sinensis</name>
    <name type="common">East Asian common octopus</name>
    <dbReference type="NCBI Taxonomy" id="2607531"/>
    <lineage>
        <taxon>Eukaryota</taxon>
        <taxon>Metazoa</taxon>
        <taxon>Spiralia</taxon>
        <taxon>Lophotrochozoa</taxon>
        <taxon>Mollusca</taxon>
        <taxon>Cephalopoda</taxon>
        <taxon>Coleoidea</taxon>
        <taxon>Octopodiformes</taxon>
        <taxon>Octopoda</taxon>
        <taxon>Incirrata</taxon>
        <taxon>Octopodidae</taxon>
        <taxon>Octopus</taxon>
    </lineage>
</organism>
<dbReference type="Pfam" id="PF06668">
    <property type="entry name" value="ITI_HC_C"/>
    <property type="match status" value="1"/>
</dbReference>
<keyword evidence="4" id="KW-0646">Protease inhibitor</keyword>
<dbReference type="InterPro" id="IPR013694">
    <property type="entry name" value="VIT"/>
</dbReference>
<comment type="subcellular location">
    <subcellularLocation>
        <location evidence="1">Secreted</location>
    </subcellularLocation>
</comment>
<evidence type="ECO:0000256" key="8">
    <source>
        <dbReference type="SAM" id="MobiDB-lite"/>
    </source>
</evidence>
<feature type="domain" description="VIT" evidence="11">
    <location>
        <begin position="10"/>
        <end position="136"/>
    </location>
</feature>
<dbReference type="PROSITE" id="PS51468">
    <property type="entry name" value="VIT"/>
    <property type="match status" value="1"/>
</dbReference>
<proteinExistence type="inferred from homology"/>
<evidence type="ECO:0000256" key="3">
    <source>
        <dbReference type="ARBA" id="ARBA00022525"/>
    </source>
</evidence>
<evidence type="ECO:0000256" key="1">
    <source>
        <dbReference type="ARBA" id="ARBA00004613"/>
    </source>
</evidence>
<evidence type="ECO:0000256" key="7">
    <source>
        <dbReference type="ARBA" id="ARBA00023180"/>
    </source>
</evidence>
<feature type="domain" description="VWFA" evidence="10">
    <location>
        <begin position="263"/>
        <end position="444"/>
    </location>
</feature>
<dbReference type="InterPro" id="IPR002035">
    <property type="entry name" value="VWF_A"/>
</dbReference>
<keyword evidence="7" id="KW-0325">Glycoprotein</keyword>
<dbReference type="Proteomes" id="UP000515154">
    <property type="component" value="Linkage group LG16"/>
</dbReference>
<evidence type="ECO:0000259" key="10">
    <source>
        <dbReference type="PROSITE" id="PS50234"/>
    </source>
</evidence>
<dbReference type="InterPro" id="IPR050934">
    <property type="entry name" value="ITIH"/>
</dbReference>
<evidence type="ECO:0000313" key="13">
    <source>
        <dbReference type="RefSeq" id="XP_029646444.1"/>
    </source>
</evidence>
<evidence type="ECO:0000313" key="12">
    <source>
        <dbReference type="Proteomes" id="UP000515154"/>
    </source>
</evidence>
<dbReference type="InterPro" id="IPR010600">
    <property type="entry name" value="ITI_HC_C"/>
</dbReference>
<gene>
    <name evidence="13" type="primary">LOC115220456</name>
</gene>
<keyword evidence="12" id="KW-1185">Reference proteome</keyword>
<feature type="chain" id="PRO_5027834072" evidence="9">
    <location>
        <begin position="17"/>
        <end position="858"/>
    </location>
</feature>
<evidence type="ECO:0000256" key="5">
    <source>
        <dbReference type="ARBA" id="ARBA00022729"/>
    </source>
</evidence>
<evidence type="ECO:0000256" key="6">
    <source>
        <dbReference type="ARBA" id="ARBA00022900"/>
    </source>
</evidence>
<dbReference type="AlphaFoldDB" id="A0A6P7T6P7"/>
<dbReference type="Gene3D" id="3.40.50.410">
    <property type="entry name" value="von Willebrand factor, type A domain"/>
    <property type="match status" value="1"/>
</dbReference>
<evidence type="ECO:0000259" key="11">
    <source>
        <dbReference type="PROSITE" id="PS51468"/>
    </source>
</evidence>
<reference evidence="13" key="1">
    <citation type="submission" date="2025-08" db="UniProtKB">
        <authorList>
            <consortium name="RefSeq"/>
        </authorList>
    </citation>
    <scope>IDENTIFICATION</scope>
</reference>
<dbReference type="Pfam" id="PF00092">
    <property type="entry name" value="VWA"/>
    <property type="match status" value="1"/>
</dbReference>
<dbReference type="PANTHER" id="PTHR10338:SF108">
    <property type="entry name" value="INTER-ALPHA-TRYPSIN INHIBITOR HEAVY CHAIN H4-LIKE PROTEIN"/>
    <property type="match status" value="1"/>
</dbReference>
<feature type="region of interest" description="Disordered" evidence="8">
    <location>
        <begin position="585"/>
        <end position="620"/>
    </location>
</feature>
<dbReference type="InterPro" id="IPR036465">
    <property type="entry name" value="vWFA_dom_sf"/>
</dbReference>
<keyword evidence="6" id="KW-0722">Serine protease inhibitor</keyword>
<dbReference type="GO" id="GO:0005576">
    <property type="term" value="C:extracellular region"/>
    <property type="evidence" value="ECO:0007669"/>
    <property type="project" value="UniProtKB-SubCell"/>
</dbReference>
<dbReference type="SUPFAM" id="SSF53300">
    <property type="entry name" value="vWA-like"/>
    <property type="match status" value="1"/>
</dbReference>
<dbReference type="KEGG" id="osn:115220456"/>
<evidence type="ECO:0000256" key="2">
    <source>
        <dbReference type="ARBA" id="ARBA00010158"/>
    </source>
</evidence>
<dbReference type="SMART" id="SM00327">
    <property type="entry name" value="VWA"/>
    <property type="match status" value="1"/>
</dbReference>
<dbReference type="PROSITE" id="PS50234">
    <property type="entry name" value="VWFA"/>
    <property type="match status" value="1"/>
</dbReference>
<evidence type="ECO:0000256" key="9">
    <source>
        <dbReference type="SAM" id="SignalP"/>
    </source>
</evidence>
<evidence type="ECO:0000256" key="4">
    <source>
        <dbReference type="ARBA" id="ARBA00022690"/>
    </source>
</evidence>
<keyword evidence="5 9" id="KW-0732">Signal</keyword>
<dbReference type="RefSeq" id="XP_029646444.1">
    <property type="nucleotide sequence ID" value="XM_029790584.2"/>
</dbReference>
<sequence>MWLYLSVLLLSGLTSAKHQNPDVPDVYSFHVKSDIRFRFATTEITSLVVNNKTYSRKATFNVILPEEAFISNFSMVIDGKEYPGHIQQMNQTDHETDEEDKKFNSREQLPRGSTKFSATIKLGALKQVLFKVRYQELLKRKLGFYEHILYINPCRPINDMSIEVYITESNKINILQVPPLRSVNPSVPVQDSANNSDVEIVRPSKKLAKITYRPPRKNEVVDGIFVVKYSVAQKEKYTGEILSSNGYFVHYFIPEKLKPMKKDILFLLDTSSSMIGRKTDQLRSAMKLILNDLTGGERFNVLDFSHKLVFWRPKMTLWSEKNKNDCLKWINQRPIGGSTDINRAVVEGAKMMKTVDNTTADGRARVILFLTDGSATFGESSRNVILNNLHKENLTKTPIFSLSFGADADMKLLQRISLQNSGEVKRIYESNDSALQLKKFYDQISSTLMTDMKVKYIPKEVDNGSITNSEFNQYFNGTETIVAGKLSDSYVKPTSWNLVARTSTGMIKRSKKFKTIRLDKSKKKFGFLTDNEVENIPENLWAYLNIKQTIDKLTITTNEKEKGKLSKQLLDLSLKYNVVTPMTSMSIAKPEEEEEQRNEDQNTAPDPSVPENLKSKPPKTRASQIIPLAASFGDPHFLVRIKDLRLPICFDLPGKDKQLQSLLYDPVRRINITAKIVEGKGRFKPDRPLRTYIGQIYITSPHMTATVTPHKITFNNHIFTWDNETGVTSSSSTLGINGRGKYMEFGISKGQKLLIRRNLESKMAPNEGYLDFFVISGKGFSKEASGIIGRCLSMKGKLLQTHRNAIGRTKATLTLTLSDEHVTKLVTATLKYRQGWMYTTVPCWMVDSKELTFHLGTA</sequence>
<protein>
    <submittedName>
        <fullName evidence="13">Inter-alpha-trypsin inhibitor heavy chain H3-like</fullName>
    </submittedName>
</protein>
<dbReference type="GO" id="GO:0030212">
    <property type="term" value="P:hyaluronan metabolic process"/>
    <property type="evidence" value="ECO:0007669"/>
    <property type="project" value="InterPro"/>
</dbReference>
<comment type="similarity">
    <text evidence="2">Belongs to the ITIH family.</text>
</comment>
<dbReference type="SMART" id="SM00609">
    <property type="entry name" value="VIT"/>
    <property type="match status" value="1"/>
</dbReference>
<dbReference type="Pfam" id="PF08487">
    <property type="entry name" value="VIT"/>
    <property type="match status" value="1"/>
</dbReference>
<dbReference type="PANTHER" id="PTHR10338">
    <property type="entry name" value="INTER-ALPHA-TRYPSIN INHIBITOR HEAVY CHAIN FAMILY MEMBER"/>
    <property type="match status" value="1"/>
</dbReference>
<keyword evidence="3" id="KW-0964">Secreted</keyword>
<dbReference type="GO" id="GO:0004867">
    <property type="term" value="F:serine-type endopeptidase inhibitor activity"/>
    <property type="evidence" value="ECO:0007669"/>
    <property type="project" value="UniProtKB-KW"/>
</dbReference>
<name>A0A6P7T6P7_9MOLL</name>
<accession>A0A6P7T6P7</accession>